<evidence type="ECO:0000256" key="6">
    <source>
        <dbReference type="ARBA" id="ARBA00023136"/>
    </source>
</evidence>
<keyword evidence="10" id="KW-1185">Reference proteome</keyword>
<dbReference type="EMBL" id="JBHSMI010000067">
    <property type="protein sequence ID" value="MFC5407398.1"/>
    <property type="molecule type" value="Genomic_DNA"/>
</dbReference>
<dbReference type="CDD" id="cd06261">
    <property type="entry name" value="TM_PBP2"/>
    <property type="match status" value="1"/>
</dbReference>
<evidence type="ECO:0000256" key="4">
    <source>
        <dbReference type="ARBA" id="ARBA00022692"/>
    </source>
</evidence>
<feature type="transmembrane region" description="Helical" evidence="7">
    <location>
        <begin position="75"/>
        <end position="99"/>
    </location>
</feature>
<evidence type="ECO:0000256" key="7">
    <source>
        <dbReference type="RuleBase" id="RU363032"/>
    </source>
</evidence>
<keyword evidence="4 7" id="KW-0812">Transmembrane</keyword>
<evidence type="ECO:0000259" key="8">
    <source>
        <dbReference type="PROSITE" id="PS50928"/>
    </source>
</evidence>
<feature type="domain" description="ABC transmembrane type-1" evidence="8">
    <location>
        <begin position="71"/>
        <end position="288"/>
    </location>
</feature>
<keyword evidence="2 7" id="KW-0813">Transport</keyword>
<comment type="similarity">
    <text evidence="7">Belongs to the binding-protein-dependent transport system permease family.</text>
</comment>
<feature type="transmembrane region" description="Helical" evidence="7">
    <location>
        <begin position="111"/>
        <end position="131"/>
    </location>
</feature>
<evidence type="ECO:0000313" key="10">
    <source>
        <dbReference type="Proteomes" id="UP001596113"/>
    </source>
</evidence>
<evidence type="ECO:0000313" key="9">
    <source>
        <dbReference type="EMBL" id="MFC5407398.1"/>
    </source>
</evidence>
<dbReference type="Pfam" id="PF00528">
    <property type="entry name" value="BPD_transp_1"/>
    <property type="match status" value="1"/>
</dbReference>
<accession>A0ABW0I2B3</accession>
<keyword evidence="6 7" id="KW-0472">Membrane</keyword>
<organism evidence="9 10">
    <name type="scientific">Cohnella soli</name>
    <dbReference type="NCBI Taxonomy" id="425005"/>
    <lineage>
        <taxon>Bacteria</taxon>
        <taxon>Bacillati</taxon>
        <taxon>Bacillota</taxon>
        <taxon>Bacilli</taxon>
        <taxon>Bacillales</taxon>
        <taxon>Paenibacillaceae</taxon>
        <taxon>Cohnella</taxon>
    </lineage>
</organism>
<comment type="caution">
    <text evidence="9">The sequence shown here is derived from an EMBL/GenBank/DDBJ whole genome shotgun (WGS) entry which is preliminary data.</text>
</comment>
<keyword evidence="3" id="KW-1003">Cell membrane</keyword>
<dbReference type="PANTHER" id="PTHR30193">
    <property type="entry name" value="ABC TRANSPORTER PERMEASE PROTEIN"/>
    <property type="match status" value="1"/>
</dbReference>
<dbReference type="Proteomes" id="UP001596113">
    <property type="component" value="Unassembled WGS sequence"/>
</dbReference>
<dbReference type="InterPro" id="IPR035906">
    <property type="entry name" value="MetI-like_sf"/>
</dbReference>
<dbReference type="RefSeq" id="WP_378140023.1">
    <property type="nucleotide sequence ID" value="NZ_JBHSMI010000067.1"/>
</dbReference>
<evidence type="ECO:0000256" key="3">
    <source>
        <dbReference type="ARBA" id="ARBA00022475"/>
    </source>
</evidence>
<reference evidence="10" key="1">
    <citation type="journal article" date="2019" name="Int. J. Syst. Evol. Microbiol.">
        <title>The Global Catalogue of Microorganisms (GCM) 10K type strain sequencing project: providing services to taxonomists for standard genome sequencing and annotation.</title>
        <authorList>
            <consortium name="The Broad Institute Genomics Platform"/>
            <consortium name="The Broad Institute Genome Sequencing Center for Infectious Disease"/>
            <person name="Wu L."/>
            <person name="Ma J."/>
        </authorList>
    </citation>
    <scope>NUCLEOTIDE SEQUENCE [LARGE SCALE GENOMIC DNA]</scope>
    <source>
        <strain evidence="10">CGMCC 1.18575</strain>
    </source>
</reference>
<dbReference type="PANTHER" id="PTHR30193:SF44">
    <property type="entry name" value="LACTOSE TRANSPORT SYSTEM PERMEASE PROTEIN LACF"/>
    <property type="match status" value="1"/>
</dbReference>
<proteinExistence type="inferred from homology"/>
<feature type="transmembrane region" description="Helical" evidence="7">
    <location>
        <begin position="12"/>
        <end position="38"/>
    </location>
</feature>
<sequence>MIWRELNRNRALYSLALPGLLVLIAFFYLPMFGHLIAFKNYNYFDGLWGSKWSGWANFKFFFGSSDWLRVTTNTLFLNALFIVFGLIVSVSLAIFLNEIRLVVFKRVAQSMAFLPFFVSWMVVSMMLFSLLNTSDGLINRTLKDIGMDPISWYNKPHYWPAILTIISVWKTAGYQAVIYLAAITGISPEYYESAQIDGATKWQRIYHITLPLLRPTIIVLTLLAIGRIFYGDFGMIFGLVGDNGVLYSTTDVIDTYAYRALRQLGNFGMSSAIGLYQSVLGLVTIVVFNAIIRKVDKESSIF</sequence>
<evidence type="ECO:0000256" key="5">
    <source>
        <dbReference type="ARBA" id="ARBA00022989"/>
    </source>
</evidence>
<comment type="subcellular location">
    <subcellularLocation>
        <location evidence="1 7">Cell membrane</location>
        <topology evidence="1 7">Multi-pass membrane protein</topology>
    </subcellularLocation>
</comment>
<dbReference type="Gene3D" id="1.10.3720.10">
    <property type="entry name" value="MetI-like"/>
    <property type="match status" value="1"/>
</dbReference>
<gene>
    <name evidence="9" type="ORF">ACFPOF_32105</name>
</gene>
<feature type="transmembrane region" description="Helical" evidence="7">
    <location>
        <begin position="212"/>
        <end position="230"/>
    </location>
</feature>
<dbReference type="PROSITE" id="PS50928">
    <property type="entry name" value="ABC_TM1"/>
    <property type="match status" value="1"/>
</dbReference>
<name>A0ABW0I2B3_9BACL</name>
<evidence type="ECO:0000256" key="1">
    <source>
        <dbReference type="ARBA" id="ARBA00004651"/>
    </source>
</evidence>
<keyword evidence="5 7" id="KW-1133">Transmembrane helix</keyword>
<dbReference type="InterPro" id="IPR051393">
    <property type="entry name" value="ABC_transporter_permease"/>
</dbReference>
<protein>
    <submittedName>
        <fullName evidence="9">ABC transporter permease</fullName>
    </submittedName>
</protein>
<dbReference type="InterPro" id="IPR000515">
    <property type="entry name" value="MetI-like"/>
</dbReference>
<evidence type="ECO:0000256" key="2">
    <source>
        <dbReference type="ARBA" id="ARBA00022448"/>
    </source>
</evidence>
<feature type="transmembrane region" description="Helical" evidence="7">
    <location>
        <begin position="273"/>
        <end position="292"/>
    </location>
</feature>
<dbReference type="SUPFAM" id="SSF161098">
    <property type="entry name" value="MetI-like"/>
    <property type="match status" value="1"/>
</dbReference>